<dbReference type="PANTHER" id="PTHR12110:SF52">
    <property type="entry name" value="XYLOSE ISOMERASE"/>
    <property type="match status" value="1"/>
</dbReference>
<evidence type="ECO:0000313" key="3">
    <source>
        <dbReference type="Proteomes" id="UP001196509"/>
    </source>
</evidence>
<dbReference type="SUPFAM" id="SSF51658">
    <property type="entry name" value="Xylose isomerase-like"/>
    <property type="match status" value="1"/>
</dbReference>
<sequence>MTDRLVINHATVREKMDMTAFVKACSRRGLSMVSIWENEIDRIGKAAAKEVLTQTGSRVFGYNRAGPLLASSATERRQRLDAAKRSIDLALEFDADHVLLFPGGAPEGEKGLDGARGMTEEAVGHLLDHLGDGAARLALEPLHPMLAGDRSSIVSMSHANDICDRLGRNLGIVVDVYHVWWDERLDEEIARAGKHGRIAGFHVNDWLVPTKHTLTDRGMMGDGVIDLAHLWNAVKRAGYDGPIEVEIFSDDWWARDADAVIDLCIERCASIFGLVMERA</sequence>
<reference evidence="2" key="1">
    <citation type="submission" date="2021-08" db="EMBL/GenBank/DDBJ databases">
        <title>Hoeflea bacterium WL0058 sp. nov., isolated from the sediment.</title>
        <authorList>
            <person name="Wang L."/>
            <person name="Zhang D."/>
        </authorList>
    </citation>
    <scope>NUCLEOTIDE SEQUENCE</scope>
    <source>
        <strain evidence="2">WL0058</strain>
    </source>
</reference>
<gene>
    <name evidence="2" type="ORF">K1W69_08270</name>
</gene>
<dbReference type="InterPro" id="IPR050312">
    <property type="entry name" value="IolE/XylAMocC-like"/>
</dbReference>
<evidence type="ECO:0000313" key="2">
    <source>
        <dbReference type="EMBL" id="MBW8637179.1"/>
    </source>
</evidence>
<dbReference type="PANTHER" id="PTHR12110">
    <property type="entry name" value="HYDROXYPYRUVATE ISOMERASE"/>
    <property type="match status" value="1"/>
</dbReference>
<protein>
    <submittedName>
        <fullName evidence="2">Sugar phosphate isomerase/epimerase</fullName>
    </submittedName>
</protein>
<dbReference type="InterPro" id="IPR036237">
    <property type="entry name" value="Xyl_isomerase-like_sf"/>
</dbReference>
<dbReference type="AlphaFoldDB" id="A0AAE3CZZ9"/>
<dbReference type="Gene3D" id="3.20.20.150">
    <property type="entry name" value="Divalent-metal-dependent TIM barrel enzymes"/>
    <property type="match status" value="1"/>
</dbReference>
<dbReference type="InterPro" id="IPR013022">
    <property type="entry name" value="Xyl_isomerase-like_TIM-brl"/>
</dbReference>
<evidence type="ECO:0000259" key="1">
    <source>
        <dbReference type="Pfam" id="PF01261"/>
    </source>
</evidence>
<comment type="caution">
    <text evidence="2">The sequence shown here is derived from an EMBL/GenBank/DDBJ whole genome shotgun (WGS) entry which is preliminary data.</text>
</comment>
<proteinExistence type="predicted"/>
<accession>A0AAE3CZZ9</accession>
<keyword evidence="3" id="KW-1185">Reference proteome</keyword>
<dbReference type="GO" id="GO:0016853">
    <property type="term" value="F:isomerase activity"/>
    <property type="evidence" value="ECO:0007669"/>
    <property type="project" value="UniProtKB-KW"/>
</dbReference>
<dbReference type="EMBL" id="JAICBX010000002">
    <property type="protein sequence ID" value="MBW8637179.1"/>
    <property type="molecule type" value="Genomic_DNA"/>
</dbReference>
<keyword evidence="2" id="KW-0413">Isomerase</keyword>
<feature type="domain" description="Xylose isomerase-like TIM barrel" evidence="1">
    <location>
        <begin position="37"/>
        <end position="257"/>
    </location>
</feature>
<name>A0AAE3CZZ9_9HYPH</name>
<organism evidence="2 3">
    <name type="scientific">Flavimaribacter sediminis</name>
    <dbReference type="NCBI Taxonomy" id="2865987"/>
    <lineage>
        <taxon>Bacteria</taxon>
        <taxon>Pseudomonadati</taxon>
        <taxon>Pseudomonadota</taxon>
        <taxon>Alphaproteobacteria</taxon>
        <taxon>Hyphomicrobiales</taxon>
        <taxon>Rhizobiaceae</taxon>
        <taxon>Flavimaribacter</taxon>
    </lineage>
</organism>
<dbReference type="Proteomes" id="UP001196509">
    <property type="component" value="Unassembled WGS sequence"/>
</dbReference>
<dbReference type="RefSeq" id="WP_220227912.1">
    <property type="nucleotide sequence ID" value="NZ_JAICBX010000002.1"/>
</dbReference>
<dbReference type="Pfam" id="PF01261">
    <property type="entry name" value="AP_endonuc_2"/>
    <property type="match status" value="1"/>
</dbReference>